<sequence length="94" mass="10852">MSASTVLCQRCGQEGPALPFPPLPNAFGERVHRTICEPCWQEWLRFQTMLINHYGLNLRDPEARRFLLEQGERFLFRSGETEAIDTSQQGTIAW</sequence>
<dbReference type="AlphaFoldDB" id="A0A7C2FTL4"/>
<dbReference type="GO" id="GO:0005506">
    <property type="term" value="F:iron ion binding"/>
    <property type="evidence" value="ECO:0007669"/>
    <property type="project" value="InterPro"/>
</dbReference>
<dbReference type="Pfam" id="PF04362">
    <property type="entry name" value="Iron_traffic"/>
    <property type="match status" value="1"/>
</dbReference>
<dbReference type="PANTHER" id="PTHR36965:SF1">
    <property type="entry name" value="FE(2+)-TRAFFICKING PROTEIN-RELATED"/>
    <property type="match status" value="1"/>
</dbReference>
<evidence type="ECO:0000256" key="1">
    <source>
        <dbReference type="ARBA" id="ARBA00023004"/>
    </source>
</evidence>
<keyword evidence="1" id="KW-0408">Iron</keyword>
<dbReference type="NCBIfam" id="NF003817">
    <property type="entry name" value="PRK05408.1"/>
    <property type="match status" value="1"/>
</dbReference>
<protein>
    <submittedName>
        <fullName evidence="2">Oxidative damage protection protein</fullName>
    </submittedName>
</protein>
<reference evidence="2" key="1">
    <citation type="journal article" date="2020" name="mSystems">
        <title>Genome- and Community-Level Interaction Insights into Carbon Utilization and Element Cycling Functions of Hydrothermarchaeota in Hydrothermal Sediment.</title>
        <authorList>
            <person name="Zhou Z."/>
            <person name="Liu Y."/>
            <person name="Xu W."/>
            <person name="Pan J."/>
            <person name="Luo Z.H."/>
            <person name="Li M."/>
        </authorList>
    </citation>
    <scope>NUCLEOTIDE SEQUENCE [LARGE SCALE GENOMIC DNA]</scope>
    <source>
        <strain evidence="2">SpSt-246</strain>
    </source>
</reference>
<gene>
    <name evidence="2" type="ORF">ENP73_03930</name>
</gene>
<dbReference type="InterPro" id="IPR036766">
    <property type="entry name" value="Fe_traffick_prot_YggX_sf"/>
</dbReference>
<dbReference type="Gene3D" id="1.10.3880.10">
    <property type="entry name" value="Fe(II) trafficking protein YggX"/>
    <property type="match status" value="1"/>
</dbReference>
<dbReference type="GO" id="GO:0034599">
    <property type="term" value="P:cellular response to oxidative stress"/>
    <property type="evidence" value="ECO:0007669"/>
    <property type="project" value="TreeGrafter"/>
</dbReference>
<dbReference type="EMBL" id="DSKL01000166">
    <property type="protein sequence ID" value="HEH82147.1"/>
    <property type="molecule type" value="Genomic_DNA"/>
</dbReference>
<dbReference type="GO" id="GO:0005829">
    <property type="term" value="C:cytosol"/>
    <property type="evidence" value="ECO:0007669"/>
    <property type="project" value="TreeGrafter"/>
</dbReference>
<name>A0A7C2FTL4_9DEIN</name>
<comment type="caution">
    <text evidence="2">The sequence shown here is derived from an EMBL/GenBank/DDBJ whole genome shotgun (WGS) entry which is preliminary data.</text>
</comment>
<dbReference type="InterPro" id="IPR007457">
    <property type="entry name" value="Fe_traffick_prot_YggX"/>
</dbReference>
<organism evidence="2">
    <name type="scientific">Thermus islandicus</name>
    <dbReference type="NCBI Taxonomy" id="540988"/>
    <lineage>
        <taxon>Bacteria</taxon>
        <taxon>Thermotogati</taxon>
        <taxon>Deinococcota</taxon>
        <taxon>Deinococci</taxon>
        <taxon>Thermales</taxon>
        <taxon>Thermaceae</taxon>
        <taxon>Thermus</taxon>
    </lineage>
</organism>
<dbReference type="PANTHER" id="PTHR36965">
    <property type="entry name" value="FE(2+)-TRAFFICKING PROTEIN-RELATED"/>
    <property type="match status" value="1"/>
</dbReference>
<proteinExistence type="predicted"/>
<accession>A0A7C2FTL4</accession>
<dbReference type="SUPFAM" id="SSF111148">
    <property type="entry name" value="YggX-like"/>
    <property type="match status" value="1"/>
</dbReference>
<evidence type="ECO:0000313" key="2">
    <source>
        <dbReference type="EMBL" id="HEH82147.1"/>
    </source>
</evidence>